<dbReference type="InterPro" id="IPR003660">
    <property type="entry name" value="HAMP_dom"/>
</dbReference>
<feature type="domain" description="Methyl-accepting transducer" evidence="5">
    <location>
        <begin position="271"/>
        <end position="500"/>
    </location>
</feature>
<keyword evidence="8" id="KW-1185">Reference proteome</keyword>
<dbReference type="GO" id="GO:0004888">
    <property type="term" value="F:transmembrane signaling receptor activity"/>
    <property type="evidence" value="ECO:0007669"/>
    <property type="project" value="InterPro"/>
</dbReference>
<evidence type="ECO:0000259" key="5">
    <source>
        <dbReference type="PROSITE" id="PS50111"/>
    </source>
</evidence>
<keyword evidence="4" id="KW-1133">Transmembrane helix</keyword>
<evidence type="ECO:0000256" key="1">
    <source>
        <dbReference type="ARBA" id="ARBA00004370"/>
    </source>
</evidence>
<dbReference type="PANTHER" id="PTHR43531:SF5">
    <property type="entry name" value="METHYL-ACCEPTING CHEMOTAXIS PROTEIN III"/>
    <property type="match status" value="1"/>
</dbReference>
<accession>A0A4R5W633</accession>
<evidence type="ECO:0000259" key="6">
    <source>
        <dbReference type="PROSITE" id="PS50885"/>
    </source>
</evidence>
<dbReference type="FunFam" id="1.10.287.950:FF:000001">
    <property type="entry name" value="Methyl-accepting chemotaxis sensory transducer"/>
    <property type="match status" value="1"/>
</dbReference>
<dbReference type="GO" id="GO:0005886">
    <property type="term" value="C:plasma membrane"/>
    <property type="evidence" value="ECO:0007669"/>
    <property type="project" value="TreeGrafter"/>
</dbReference>
<dbReference type="InterPro" id="IPR004090">
    <property type="entry name" value="Chemotax_Me-accpt_rcpt"/>
</dbReference>
<dbReference type="EMBL" id="SMYL01000001">
    <property type="protein sequence ID" value="TDK68557.1"/>
    <property type="molecule type" value="Genomic_DNA"/>
</dbReference>
<feature type="domain" description="HAMP" evidence="6">
    <location>
        <begin position="214"/>
        <end position="266"/>
    </location>
</feature>
<dbReference type="CDD" id="cd19411">
    <property type="entry name" value="MCP2201-like_sensor"/>
    <property type="match status" value="1"/>
</dbReference>
<dbReference type="InterPro" id="IPR051310">
    <property type="entry name" value="MCP_chemotaxis"/>
</dbReference>
<dbReference type="Proteomes" id="UP000294829">
    <property type="component" value="Unassembled WGS sequence"/>
</dbReference>
<sequence length="530" mass="56928">MTEWVENVSIARRLAITFIITLILSITAIGVGIYRLNKVDESTKTMISGSLTTERLISDWYRNVHTGIRRATAIAKSNDPSLPVYFAEEAAASSKQSGELQKAVEPRLETDEERALFAEIGELRKVYLSSRDQIAALKKQGNNDEANQVLDQKFAPTAKVYLEKMEKLLAIQRKEIDGISNGISEVNSSSRTLMIVLAVLCLLLSATFSWMLSKTITNPIDKANDLAHNIANGDLTAHISSGGRNELGQLLRNLDAMQGSLIRLVTRVRDGSSNVAMASAEISQGNNDLSSRTEQQAATIEETSSNMEELIANVNKNSESANVANKLAQDAAKVALEGGEVVSQVVSTMQGIHTSSSKISEIISVIDGIAFQTNILALNAAVEAARAGEQGRGFAVVASEVRSLAGRSAQAAKEISQLISDSVEQVGKGTRLVDKAGSTMTNVVDSINKVTEIMGEISAASAQQSLDVAQVGKAVVYMDQVTQQNSALVEEMAAAAMTLKDQADELVGIVDVFKINSSDNAMMHDVLRIR</sequence>
<dbReference type="SMART" id="SM00304">
    <property type="entry name" value="HAMP"/>
    <property type="match status" value="1"/>
</dbReference>
<dbReference type="PRINTS" id="PR00260">
    <property type="entry name" value="CHEMTRNSDUCR"/>
</dbReference>
<dbReference type="InterPro" id="IPR047347">
    <property type="entry name" value="YvaQ-like_sensor"/>
</dbReference>
<dbReference type="PROSITE" id="PS50885">
    <property type="entry name" value="HAMP"/>
    <property type="match status" value="1"/>
</dbReference>
<keyword evidence="4" id="KW-0472">Membrane</keyword>
<dbReference type="RefSeq" id="WP_133325317.1">
    <property type="nucleotide sequence ID" value="NZ_SMYL01000001.1"/>
</dbReference>
<evidence type="ECO:0000313" key="8">
    <source>
        <dbReference type="Proteomes" id="UP000294829"/>
    </source>
</evidence>
<comment type="subcellular location">
    <subcellularLocation>
        <location evidence="1">Membrane</location>
    </subcellularLocation>
</comment>
<dbReference type="SUPFAM" id="SSF58104">
    <property type="entry name" value="Methyl-accepting chemotaxis protein (MCP) signaling domain"/>
    <property type="match status" value="1"/>
</dbReference>
<dbReference type="PROSITE" id="PS50111">
    <property type="entry name" value="CHEMOTAXIS_TRANSDUC_2"/>
    <property type="match status" value="1"/>
</dbReference>
<dbReference type="GO" id="GO:0006935">
    <property type="term" value="P:chemotaxis"/>
    <property type="evidence" value="ECO:0007669"/>
    <property type="project" value="InterPro"/>
</dbReference>
<dbReference type="AlphaFoldDB" id="A0A4R5W633"/>
<dbReference type="OrthoDB" id="9763018at2"/>
<dbReference type="InterPro" id="IPR004089">
    <property type="entry name" value="MCPsignal_dom"/>
</dbReference>
<feature type="transmembrane region" description="Helical" evidence="4">
    <location>
        <begin position="14"/>
        <end position="36"/>
    </location>
</feature>
<evidence type="ECO:0000256" key="3">
    <source>
        <dbReference type="PROSITE-ProRule" id="PRU00284"/>
    </source>
</evidence>
<keyword evidence="4" id="KW-0812">Transmembrane</keyword>
<evidence type="ECO:0000256" key="4">
    <source>
        <dbReference type="SAM" id="Phobius"/>
    </source>
</evidence>
<dbReference type="SMART" id="SM00283">
    <property type="entry name" value="MA"/>
    <property type="match status" value="1"/>
</dbReference>
<evidence type="ECO:0000313" key="7">
    <source>
        <dbReference type="EMBL" id="TDK68557.1"/>
    </source>
</evidence>
<feature type="transmembrane region" description="Helical" evidence="4">
    <location>
        <begin position="193"/>
        <end position="212"/>
    </location>
</feature>
<keyword evidence="3" id="KW-0807">Transducer</keyword>
<dbReference type="Gene3D" id="1.10.287.950">
    <property type="entry name" value="Methyl-accepting chemotaxis protein"/>
    <property type="match status" value="1"/>
</dbReference>
<dbReference type="PANTHER" id="PTHR43531">
    <property type="entry name" value="PROTEIN ICFG"/>
    <property type="match status" value="1"/>
</dbReference>
<dbReference type="Pfam" id="PF00672">
    <property type="entry name" value="HAMP"/>
    <property type="match status" value="1"/>
</dbReference>
<reference evidence="7 8" key="1">
    <citation type="submission" date="2019-03" db="EMBL/GenBank/DDBJ databases">
        <title>Sapientia aquatica gen. nov., sp. nov., isolated from a crater lake.</title>
        <authorList>
            <person name="Felfoldi T."/>
            <person name="Szabo A."/>
            <person name="Toth E."/>
            <person name="Schumann P."/>
            <person name="Keki Z."/>
            <person name="Marialigeti K."/>
            <person name="Mathe I."/>
        </authorList>
    </citation>
    <scope>NUCLEOTIDE SEQUENCE [LARGE SCALE GENOMIC DNA]</scope>
    <source>
        <strain evidence="7 8">SA-152</strain>
    </source>
</reference>
<name>A0A4R5W633_9BURK</name>
<proteinExistence type="inferred from homology"/>
<dbReference type="Pfam" id="PF12729">
    <property type="entry name" value="4HB_MCP_1"/>
    <property type="match status" value="1"/>
</dbReference>
<dbReference type="CDD" id="cd06225">
    <property type="entry name" value="HAMP"/>
    <property type="match status" value="1"/>
</dbReference>
<dbReference type="GO" id="GO:0007165">
    <property type="term" value="P:signal transduction"/>
    <property type="evidence" value="ECO:0007669"/>
    <property type="project" value="UniProtKB-KW"/>
</dbReference>
<comment type="caution">
    <text evidence="7">The sequence shown here is derived from an EMBL/GenBank/DDBJ whole genome shotgun (WGS) entry which is preliminary data.</text>
</comment>
<organism evidence="7 8">
    <name type="scientific">Sapientia aquatica</name>
    <dbReference type="NCBI Taxonomy" id="1549640"/>
    <lineage>
        <taxon>Bacteria</taxon>
        <taxon>Pseudomonadati</taxon>
        <taxon>Pseudomonadota</taxon>
        <taxon>Betaproteobacteria</taxon>
        <taxon>Burkholderiales</taxon>
        <taxon>Oxalobacteraceae</taxon>
        <taxon>Sapientia</taxon>
    </lineage>
</organism>
<comment type="similarity">
    <text evidence="2">Belongs to the methyl-accepting chemotaxis (MCP) protein family.</text>
</comment>
<dbReference type="Pfam" id="PF00015">
    <property type="entry name" value="MCPsignal"/>
    <property type="match status" value="1"/>
</dbReference>
<gene>
    <name evidence="7" type="ORF">E2I14_03180</name>
</gene>
<evidence type="ECO:0000256" key="2">
    <source>
        <dbReference type="ARBA" id="ARBA00029447"/>
    </source>
</evidence>
<dbReference type="InterPro" id="IPR024478">
    <property type="entry name" value="HlyB_4HB_MCP"/>
</dbReference>
<protein>
    <submittedName>
        <fullName evidence="7">HAMP domain-containing protein</fullName>
    </submittedName>
</protein>